<keyword evidence="2" id="KW-1133">Transmembrane helix</keyword>
<evidence type="ECO:0000256" key="1">
    <source>
        <dbReference type="SAM" id="MobiDB-lite"/>
    </source>
</evidence>
<evidence type="ECO:0000313" key="5">
    <source>
        <dbReference type="Proteomes" id="UP000451471"/>
    </source>
</evidence>
<comment type="caution">
    <text evidence="4">The sequence shown here is derived from an EMBL/GenBank/DDBJ whole genome shotgun (WGS) entry which is preliminary data.</text>
</comment>
<evidence type="ECO:0000313" key="4">
    <source>
        <dbReference type="EMBL" id="MWG34700.1"/>
    </source>
</evidence>
<feature type="region of interest" description="Disordered" evidence="1">
    <location>
        <begin position="70"/>
        <end position="96"/>
    </location>
</feature>
<feature type="region of interest" description="Disordered" evidence="1">
    <location>
        <begin position="117"/>
        <end position="149"/>
    </location>
</feature>
<feature type="transmembrane region" description="Helical" evidence="2">
    <location>
        <begin position="20"/>
        <end position="40"/>
    </location>
</feature>
<dbReference type="Proteomes" id="UP000451471">
    <property type="component" value="Unassembled WGS sequence"/>
</dbReference>
<dbReference type="EMBL" id="WSZK01000015">
    <property type="protein sequence ID" value="MWG34700.1"/>
    <property type="molecule type" value="Genomic_DNA"/>
</dbReference>
<sequence>MSILGLGFLDLFVDVLPGVPFFLVWILGFAVVLPIVAILLEVDDDDEGGAFESFEREMERFGEELERVFGGGTTREDAARDDDPASPAEGNTRDAIETLRRRYANGELTDAQFEAKLDRLLETDTPENAAEWRERERGRNRERGREYSR</sequence>
<organism evidence="4 5">
    <name type="scientific">Halomarina oriensis</name>
    <dbReference type="NCBI Taxonomy" id="671145"/>
    <lineage>
        <taxon>Archaea</taxon>
        <taxon>Methanobacteriati</taxon>
        <taxon>Methanobacteriota</taxon>
        <taxon>Stenosarchaea group</taxon>
        <taxon>Halobacteria</taxon>
        <taxon>Halobacteriales</taxon>
        <taxon>Natronomonadaceae</taxon>
        <taxon>Halomarina</taxon>
    </lineage>
</organism>
<keyword evidence="2" id="KW-0812">Transmembrane</keyword>
<gene>
    <name evidence="4" type="ORF">GQS65_09395</name>
</gene>
<feature type="compositionally biased region" description="Basic and acidic residues" evidence="1">
    <location>
        <begin position="74"/>
        <end position="83"/>
    </location>
</feature>
<evidence type="ECO:0000256" key="2">
    <source>
        <dbReference type="SAM" id="Phobius"/>
    </source>
</evidence>
<dbReference type="Pfam" id="PF09851">
    <property type="entry name" value="SHOCT"/>
    <property type="match status" value="1"/>
</dbReference>
<name>A0A6B0GJD1_9EURY</name>
<dbReference type="InterPro" id="IPR018649">
    <property type="entry name" value="SHOCT"/>
</dbReference>
<feature type="compositionally biased region" description="Basic and acidic residues" evidence="1">
    <location>
        <begin position="130"/>
        <end position="149"/>
    </location>
</feature>
<feature type="domain" description="SHOCT" evidence="3">
    <location>
        <begin position="94"/>
        <end position="121"/>
    </location>
</feature>
<keyword evidence="5" id="KW-1185">Reference proteome</keyword>
<protein>
    <submittedName>
        <fullName evidence="4">SHOCT domain-containing protein</fullName>
    </submittedName>
</protein>
<proteinExistence type="predicted"/>
<evidence type="ECO:0000259" key="3">
    <source>
        <dbReference type="Pfam" id="PF09851"/>
    </source>
</evidence>
<reference evidence="4 5" key="1">
    <citation type="submission" date="2019-12" db="EMBL/GenBank/DDBJ databases">
        <title>Halocatena pleomorpha gen. nov. sp. nov., an extremely halophilic archaeon of family Halobacteriaceae isolated from saltpan soil.</title>
        <authorList>
            <person name="Pal Y."/>
            <person name="Verma A."/>
            <person name="Krishnamurthi S."/>
            <person name="Kumar P."/>
        </authorList>
    </citation>
    <scope>NUCLEOTIDE SEQUENCE [LARGE SCALE GENOMIC DNA]</scope>
    <source>
        <strain evidence="4 5">JCM 16495</strain>
    </source>
</reference>
<dbReference type="AlphaFoldDB" id="A0A6B0GJD1"/>
<dbReference type="OrthoDB" id="247992at2157"/>
<keyword evidence="2" id="KW-0472">Membrane</keyword>
<accession>A0A6B0GJD1</accession>